<dbReference type="GeneID" id="28850046"/>
<reference evidence="3 4" key="1">
    <citation type="journal article" date="2016" name="PLoS Pathog.">
        <title>Biosynthesis of antibiotic leucinostatins in bio-control fungus Purpureocillium lilacinum and their inhibition on phytophthora revealed by genome mining.</title>
        <authorList>
            <person name="Wang G."/>
            <person name="Liu Z."/>
            <person name="Lin R."/>
            <person name="Li E."/>
            <person name="Mao Z."/>
            <person name="Ling J."/>
            <person name="Yang Y."/>
            <person name="Yin W.B."/>
            <person name="Xie B."/>
        </authorList>
    </citation>
    <scope>NUCLEOTIDE SEQUENCE [LARGE SCALE GENOMIC DNA]</scope>
    <source>
        <strain evidence="3">170</strain>
    </source>
</reference>
<keyword evidence="2" id="KW-0732">Signal</keyword>
<organism evidence="3 4">
    <name type="scientific">Pochonia chlamydosporia 170</name>
    <dbReference type="NCBI Taxonomy" id="1380566"/>
    <lineage>
        <taxon>Eukaryota</taxon>
        <taxon>Fungi</taxon>
        <taxon>Dikarya</taxon>
        <taxon>Ascomycota</taxon>
        <taxon>Pezizomycotina</taxon>
        <taxon>Sordariomycetes</taxon>
        <taxon>Hypocreomycetidae</taxon>
        <taxon>Hypocreales</taxon>
        <taxon>Clavicipitaceae</taxon>
        <taxon>Pochonia</taxon>
    </lineage>
</organism>
<dbReference type="EMBL" id="LSBJ02000007">
    <property type="protein sequence ID" value="OAQ62205.1"/>
    <property type="molecule type" value="Genomic_DNA"/>
</dbReference>
<evidence type="ECO:0000313" key="4">
    <source>
        <dbReference type="Proteomes" id="UP000078397"/>
    </source>
</evidence>
<sequence length="286" mass="29094">MKVSTTTIALAAALGVAAHPSGFAHRNIHRHIEKRLDFVMNTKPEAPVDIKAAAVPSPTTAAPPPPATTKATPPTTKGSGSGGKKQFCDGVSKRATAADIAFKGNVGAPGKYGCNLMMVDNAADYDYTATFENNSGVDQKCVAWLKIGPNDGINGFFSGNEALQFDLPAGGKKVMAAEANSQGGATCGAGKVPTSNIGLFTGTWLEFDFANKDNKGYSGADASCLTAADTNNPIPALKVCGGPDNVCSTIFAGGEGKNAYTKGTNALDGIGLNLNPGPVALKVTVG</sequence>
<dbReference type="KEGG" id="pchm:VFPPC_07141"/>
<dbReference type="Pfam" id="PF25312">
    <property type="entry name" value="Allergen_Asp_f_4"/>
    <property type="match status" value="1"/>
</dbReference>
<dbReference type="Proteomes" id="UP000078397">
    <property type="component" value="Unassembled WGS sequence"/>
</dbReference>
<feature type="chain" id="PRO_5008101421" evidence="2">
    <location>
        <begin position="19"/>
        <end position="286"/>
    </location>
</feature>
<evidence type="ECO:0000313" key="3">
    <source>
        <dbReference type="EMBL" id="OAQ62205.1"/>
    </source>
</evidence>
<evidence type="ECO:0000256" key="2">
    <source>
        <dbReference type="SAM" id="SignalP"/>
    </source>
</evidence>
<dbReference type="AlphaFoldDB" id="A0A179F9K3"/>
<dbReference type="RefSeq" id="XP_018139909.1">
    <property type="nucleotide sequence ID" value="XM_018286052.1"/>
</dbReference>
<dbReference type="STRING" id="1380566.A0A179F9K3"/>
<dbReference type="OrthoDB" id="118256at2759"/>
<dbReference type="GO" id="GO:0019863">
    <property type="term" value="F:IgE binding"/>
    <property type="evidence" value="ECO:0007669"/>
    <property type="project" value="InterPro"/>
</dbReference>
<evidence type="ECO:0000256" key="1">
    <source>
        <dbReference type="SAM" id="MobiDB-lite"/>
    </source>
</evidence>
<accession>A0A179F9K3</accession>
<feature type="compositionally biased region" description="Low complexity" evidence="1">
    <location>
        <begin position="68"/>
        <end position="78"/>
    </location>
</feature>
<protein>
    <submittedName>
        <fullName evidence="3">Allergen Asp F4-like protein</fullName>
    </submittedName>
</protein>
<comment type="caution">
    <text evidence="3">The sequence shown here is derived from an EMBL/GenBank/DDBJ whole genome shotgun (WGS) entry which is preliminary data.</text>
</comment>
<dbReference type="PANTHER" id="PTHR42039">
    <property type="entry name" value="PUTATIVE (AFU_ORTHOLOGUE AFUA_3G02940)-RELATED"/>
    <property type="match status" value="1"/>
</dbReference>
<keyword evidence="4" id="KW-1185">Reference proteome</keyword>
<gene>
    <name evidence="3" type="ORF">VFPPC_07141</name>
</gene>
<feature type="signal peptide" evidence="2">
    <location>
        <begin position="1"/>
        <end position="18"/>
    </location>
</feature>
<proteinExistence type="predicted"/>
<name>A0A179F9K3_METCM</name>
<dbReference type="InterPro" id="IPR038903">
    <property type="entry name" value="Allergen_Asp_f_4"/>
</dbReference>
<dbReference type="GO" id="GO:0005576">
    <property type="term" value="C:extracellular region"/>
    <property type="evidence" value="ECO:0007669"/>
    <property type="project" value="InterPro"/>
</dbReference>
<feature type="region of interest" description="Disordered" evidence="1">
    <location>
        <begin position="55"/>
        <end position="86"/>
    </location>
</feature>
<dbReference type="PANTHER" id="PTHR42039:SF1">
    <property type="entry name" value="PUTATIVE (AFU_ORTHOLOGUE AFUA_3G02940)-RELATED"/>
    <property type="match status" value="1"/>
</dbReference>